<comment type="subcellular location">
    <subcellularLocation>
        <location evidence="1">Cell membrane</location>
        <topology evidence="1">Multi-pass membrane protein</topology>
    </subcellularLocation>
</comment>
<dbReference type="Proteomes" id="UP000285625">
    <property type="component" value="Unassembled WGS sequence"/>
</dbReference>
<evidence type="ECO:0000313" key="13">
    <source>
        <dbReference type="Proteomes" id="UP000285625"/>
    </source>
</evidence>
<dbReference type="PANTHER" id="PTHR43394:SF1">
    <property type="entry name" value="ATP-BINDING CASSETTE SUB-FAMILY B MEMBER 10, MITOCHONDRIAL"/>
    <property type="match status" value="1"/>
</dbReference>
<comment type="function">
    <text evidence="8">May be involved in multidrug export. Transmembrane domains (TMD) form a pore in the cell membrane and the ATP-binding domain (NBD) is responsible for energy generation.</text>
</comment>
<keyword evidence="5 12" id="KW-0067">ATP-binding</keyword>
<evidence type="ECO:0000256" key="2">
    <source>
        <dbReference type="ARBA" id="ARBA00022448"/>
    </source>
</evidence>
<dbReference type="GO" id="GO:0005886">
    <property type="term" value="C:plasma membrane"/>
    <property type="evidence" value="ECO:0007669"/>
    <property type="project" value="UniProtKB-SubCell"/>
</dbReference>
<dbReference type="InterPro" id="IPR039421">
    <property type="entry name" value="Type_1_exporter"/>
</dbReference>
<dbReference type="CDD" id="cd07346">
    <property type="entry name" value="ABC_6TM_exporters"/>
    <property type="match status" value="1"/>
</dbReference>
<evidence type="ECO:0000256" key="3">
    <source>
        <dbReference type="ARBA" id="ARBA00022692"/>
    </source>
</evidence>
<evidence type="ECO:0000256" key="1">
    <source>
        <dbReference type="ARBA" id="ARBA00004651"/>
    </source>
</evidence>
<dbReference type="PROSITE" id="PS00211">
    <property type="entry name" value="ABC_TRANSPORTER_1"/>
    <property type="match status" value="1"/>
</dbReference>
<evidence type="ECO:0000256" key="6">
    <source>
        <dbReference type="ARBA" id="ARBA00022989"/>
    </source>
</evidence>
<evidence type="ECO:0000313" key="12">
    <source>
        <dbReference type="EMBL" id="RIO46169.1"/>
    </source>
</evidence>
<feature type="transmembrane region" description="Helical" evidence="9">
    <location>
        <begin position="20"/>
        <end position="44"/>
    </location>
</feature>
<protein>
    <submittedName>
        <fullName evidence="12">ABC transporter ATP-binding protein</fullName>
    </submittedName>
</protein>
<keyword evidence="4" id="KW-0547">Nucleotide-binding</keyword>
<feature type="transmembrane region" description="Helical" evidence="9">
    <location>
        <begin position="56"/>
        <end position="78"/>
    </location>
</feature>
<evidence type="ECO:0000256" key="4">
    <source>
        <dbReference type="ARBA" id="ARBA00022741"/>
    </source>
</evidence>
<dbReference type="SMART" id="SM00382">
    <property type="entry name" value="AAA"/>
    <property type="match status" value="1"/>
</dbReference>
<evidence type="ECO:0000259" key="11">
    <source>
        <dbReference type="PROSITE" id="PS50929"/>
    </source>
</evidence>
<reference evidence="12 13" key="1">
    <citation type="journal article" date="2016" name="Front. Microbiol.">
        <title>Comprehensive Phylogenetic Analysis of Bovine Non-aureus Staphylococci Species Based on Whole-Genome Sequencing.</title>
        <authorList>
            <person name="Naushad S."/>
            <person name="Barkema H.W."/>
            <person name="Luby C."/>
            <person name="Condas L.A."/>
            <person name="Nobrega D.B."/>
            <person name="Carson D.A."/>
            <person name="De Buck J."/>
        </authorList>
    </citation>
    <scope>NUCLEOTIDE SEQUENCE [LARGE SCALE GENOMIC DNA]</scope>
    <source>
        <strain evidence="12 13">SNUC 5959</strain>
    </source>
</reference>
<keyword evidence="2" id="KW-0813">Transport</keyword>
<dbReference type="STRING" id="1284.SHYC_00300"/>
<dbReference type="PANTHER" id="PTHR43394">
    <property type="entry name" value="ATP-DEPENDENT PERMEASE MDL1, MITOCHONDRIAL"/>
    <property type="match status" value="1"/>
</dbReference>
<dbReference type="SUPFAM" id="SSF52540">
    <property type="entry name" value="P-loop containing nucleoside triphosphate hydrolases"/>
    <property type="match status" value="1"/>
</dbReference>
<dbReference type="InterPro" id="IPR036640">
    <property type="entry name" value="ABC1_TM_sf"/>
</dbReference>
<feature type="transmembrane region" description="Helical" evidence="9">
    <location>
        <begin position="247"/>
        <end position="269"/>
    </location>
</feature>
<dbReference type="Pfam" id="PF00005">
    <property type="entry name" value="ABC_tran"/>
    <property type="match status" value="1"/>
</dbReference>
<dbReference type="GO" id="GO:0016887">
    <property type="term" value="F:ATP hydrolysis activity"/>
    <property type="evidence" value="ECO:0007669"/>
    <property type="project" value="InterPro"/>
</dbReference>
<dbReference type="PROSITE" id="PS50929">
    <property type="entry name" value="ABC_TM1F"/>
    <property type="match status" value="1"/>
</dbReference>
<gene>
    <name evidence="12" type="ORF">BUZ57_05300</name>
</gene>
<feature type="domain" description="ABC transporter" evidence="10">
    <location>
        <begin position="335"/>
        <end position="568"/>
    </location>
</feature>
<dbReference type="GO" id="GO:0005524">
    <property type="term" value="F:ATP binding"/>
    <property type="evidence" value="ECO:0007669"/>
    <property type="project" value="UniProtKB-KW"/>
</dbReference>
<evidence type="ECO:0000256" key="7">
    <source>
        <dbReference type="ARBA" id="ARBA00023136"/>
    </source>
</evidence>
<evidence type="ECO:0000256" key="9">
    <source>
        <dbReference type="SAM" id="Phobius"/>
    </source>
</evidence>
<dbReference type="GO" id="GO:0015421">
    <property type="term" value="F:ABC-type oligopeptide transporter activity"/>
    <property type="evidence" value="ECO:0007669"/>
    <property type="project" value="TreeGrafter"/>
</dbReference>
<evidence type="ECO:0000259" key="10">
    <source>
        <dbReference type="PROSITE" id="PS50893"/>
    </source>
</evidence>
<keyword evidence="7 9" id="KW-0472">Membrane</keyword>
<accession>A0A418JJJ8</accession>
<dbReference type="Gene3D" id="1.20.1560.10">
    <property type="entry name" value="ABC transporter type 1, transmembrane domain"/>
    <property type="match status" value="1"/>
</dbReference>
<dbReference type="Gene3D" id="3.40.50.300">
    <property type="entry name" value="P-loop containing nucleotide triphosphate hydrolases"/>
    <property type="match status" value="1"/>
</dbReference>
<keyword evidence="3 9" id="KW-0812">Transmembrane</keyword>
<dbReference type="Pfam" id="PF00664">
    <property type="entry name" value="ABC_membrane"/>
    <property type="match status" value="1"/>
</dbReference>
<feature type="transmembrane region" description="Helical" evidence="9">
    <location>
        <begin position="163"/>
        <end position="179"/>
    </location>
</feature>
<organism evidence="12 13">
    <name type="scientific">Staphylococcus hyicus</name>
    <dbReference type="NCBI Taxonomy" id="1284"/>
    <lineage>
        <taxon>Bacteria</taxon>
        <taxon>Bacillati</taxon>
        <taxon>Bacillota</taxon>
        <taxon>Bacilli</taxon>
        <taxon>Bacillales</taxon>
        <taxon>Staphylococcaceae</taxon>
        <taxon>Staphylococcus</taxon>
    </lineage>
</organism>
<dbReference type="InterPro" id="IPR017871">
    <property type="entry name" value="ABC_transporter-like_CS"/>
</dbReference>
<sequence>MFRITFKILKWTSPYRLRMILGFIMSFINSIFIALPIFLAAQVFNRVLSHTQIEMYEIMSVLGIMILLVLARFITAYVKNRLQESIAYEMSTKERLNIGDKIKKVRLGYFENHDTNELATIVTTDLTFLENYAMKMIDIVVNGYILIAVLILSLLVVSWEVSLLALIGVVLSLLSIHLLEKKSHQNAPYYHHAQNQLVEKVLEVIRGIQVIKSFSKENTSLQSFNKAVDESKHVNSKIELQYIPFNLLHLLSLKVVSIAIVLIACLLYINQSIDLPTLIMISIFSFVIFESVENVNNAAHVLEIINVTLDDIEEIKNAPVLDETGRDFEIDNCDIEFDHVSFSYGKHRVIKDVSFKVGRHTSTAIIGPSGSGKSTLCNLLLRFYDVDEGVIRIGGIDIRDMTLNTLMSHISAVFQKVYLFNDTIENNILYGKPDATKEEIIRAAKQACCHEFIMSLPDGYQTMINEKGNNLSGGEKQRISIARAILKDAPIIILDEATASIDPENEHLIQSAIDELSEGKTVITIAHKIGTIKNANEIIVLNEGEIIQKGDHETLVNQSGTYQNFIQIKTQSEGWKL</sequence>
<dbReference type="RefSeq" id="WP_119635313.1">
    <property type="nucleotide sequence ID" value="NZ_QXVO01000012.1"/>
</dbReference>
<dbReference type="InterPro" id="IPR011527">
    <property type="entry name" value="ABC1_TM_dom"/>
</dbReference>
<comment type="caution">
    <text evidence="12">The sequence shown here is derived from an EMBL/GenBank/DDBJ whole genome shotgun (WGS) entry which is preliminary data.</text>
</comment>
<dbReference type="AlphaFoldDB" id="A0A418JJJ8"/>
<dbReference type="InterPro" id="IPR003593">
    <property type="entry name" value="AAA+_ATPase"/>
</dbReference>
<name>A0A418JJJ8_STAHY</name>
<feature type="transmembrane region" description="Helical" evidence="9">
    <location>
        <begin position="139"/>
        <end position="157"/>
    </location>
</feature>
<dbReference type="InterPro" id="IPR003439">
    <property type="entry name" value="ABC_transporter-like_ATP-bd"/>
</dbReference>
<proteinExistence type="predicted"/>
<dbReference type="SUPFAM" id="SSF90123">
    <property type="entry name" value="ABC transporter transmembrane region"/>
    <property type="match status" value="1"/>
</dbReference>
<dbReference type="PROSITE" id="PS50893">
    <property type="entry name" value="ABC_TRANSPORTER_2"/>
    <property type="match status" value="1"/>
</dbReference>
<dbReference type="FunFam" id="3.40.50.300:FF:000287">
    <property type="entry name" value="Multidrug ABC transporter ATP-binding protein"/>
    <property type="match status" value="1"/>
</dbReference>
<evidence type="ECO:0000256" key="5">
    <source>
        <dbReference type="ARBA" id="ARBA00022840"/>
    </source>
</evidence>
<keyword evidence="6 9" id="KW-1133">Transmembrane helix</keyword>
<dbReference type="EMBL" id="QXVO01000012">
    <property type="protein sequence ID" value="RIO46169.1"/>
    <property type="molecule type" value="Genomic_DNA"/>
</dbReference>
<dbReference type="InterPro" id="IPR027417">
    <property type="entry name" value="P-loop_NTPase"/>
</dbReference>
<evidence type="ECO:0000256" key="8">
    <source>
        <dbReference type="ARBA" id="ARBA00025074"/>
    </source>
</evidence>
<feature type="domain" description="ABC transmembrane type-1" evidence="11">
    <location>
        <begin position="20"/>
        <end position="303"/>
    </location>
</feature>